<keyword evidence="2" id="KW-1185">Reference proteome</keyword>
<name>U2KN80_9FIRM</name>
<dbReference type="HOGENOM" id="CLU_2993985_0_0_9"/>
<proteinExistence type="predicted"/>
<organism evidence="1 2">
    <name type="scientific">Ruminococcus callidus ATCC 27760</name>
    <dbReference type="NCBI Taxonomy" id="411473"/>
    <lineage>
        <taxon>Bacteria</taxon>
        <taxon>Bacillati</taxon>
        <taxon>Bacillota</taxon>
        <taxon>Clostridia</taxon>
        <taxon>Eubacteriales</taxon>
        <taxon>Oscillospiraceae</taxon>
        <taxon>Ruminococcus</taxon>
    </lineage>
</organism>
<evidence type="ECO:0000313" key="2">
    <source>
        <dbReference type="Proteomes" id="UP000016662"/>
    </source>
</evidence>
<accession>U2KN80</accession>
<sequence>MFIIYNCKAIVNPFPEKNQTPLHLQRNKSISIILQKKRTYPIRIRSLFVVIALFYSL</sequence>
<dbReference type="EMBL" id="AWVF01000275">
    <property type="protein sequence ID" value="ERJ93737.1"/>
    <property type="molecule type" value="Genomic_DNA"/>
</dbReference>
<evidence type="ECO:0000313" key="1">
    <source>
        <dbReference type="EMBL" id="ERJ93737.1"/>
    </source>
</evidence>
<gene>
    <name evidence="1" type="ORF">RUMCAL_02215</name>
</gene>
<reference evidence="1 2" key="1">
    <citation type="submission" date="2013-07" db="EMBL/GenBank/DDBJ databases">
        <authorList>
            <person name="Weinstock G."/>
            <person name="Sodergren E."/>
            <person name="Wylie T."/>
            <person name="Fulton L."/>
            <person name="Fulton R."/>
            <person name="Fronick C."/>
            <person name="O'Laughlin M."/>
            <person name="Godfrey J."/>
            <person name="Miner T."/>
            <person name="Herter B."/>
            <person name="Appelbaum E."/>
            <person name="Cordes M."/>
            <person name="Lek S."/>
            <person name="Wollam A."/>
            <person name="Pepin K.H."/>
            <person name="Palsikar V.B."/>
            <person name="Mitreva M."/>
            <person name="Wilson R.K."/>
        </authorList>
    </citation>
    <scope>NUCLEOTIDE SEQUENCE [LARGE SCALE GENOMIC DNA]</scope>
    <source>
        <strain evidence="1 2">ATCC 27760</strain>
    </source>
</reference>
<dbReference type="AlphaFoldDB" id="U2KN80"/>
<dbReference type="Proteomes" id="UP000016662">
    <property type="component" value="Unassembled WGS sequence"/>
</dbReference>
<comment type="caution">
    <text evidence="1">The sequence shown here is derived from an EMBL/GenBank/DDBJ whole genome shotgun (WGS) entry which is preliminary data.</text>
</comment>
<protein>
    <submittedName>
        <fullName evidence="1">Uncharacterized protein</fullName>
    </submittedName>
</protein>
<dbReference type="STRING" id="411473.RUMCAL_02215"/>